<evidence type="ECO:0000256" key="1">
    <source>
        <dbReference type="SAM" id="MobiDB-lite"/>
    </source>
</evidence>
<accession>A0AAW2MA48</accession>
<feature type="region of interest" description="Disordered" evidence="1">
    <location>
        <begin position="236"/>
        <end position="268"/>
    </location>
</feature>
<gene>
    <name evidence="3" type="ORF">Sangu_1801700</name>
</gene>
<dbReference type="InterPro" id="IPR025558">
    <property type="entry name" value="DUF4283"/>
</dbReference>
<dbReference type="EMBL" id="JACGWK010000011">
    <property type="protein sequence ID" value="KAL0327237.1"/>
    <property type="molecule type" value="Genomic_DNA"/>
</dbReference>
<feature type="compositionally biased region" description="Basic residues" evidence="1">
    <location>
        <begin position="245"/>
        <end position="254"/>
    </location>
</feature>
<feature type="domain" description="DUF4283" evidence="2">
    <location>
        <begin position="39"/>
        <end position="117"/>
    </location>
</feature>
<evidence type="ECO:0000313" key="3">
    <source>
        <dbReference type="EMBL" id="KAL0327237.1"/>
    </source>
</evidence>
<reference evidence="3" key="1">
    <citation type="submission" date="2020-06" db="EMBL/GenBank/DDBJ databases">
        <authorList>
            <person name="Li T."/>
            <person name="Hu X."/>
            <person name="Zhang T."/>
            <person name="Song X."/>
            <person name="Zhang H."/>
            <person name="Dai N."/>
            <person name="Sheng W."/>
            <person name="Hou X."/>
            <person name="Wei L."/>
        </authorList>
    </citation>
    <scope>NUCLEOTIDE SEQUENCE</scope>
    <source>
        <strain evidence="3">G01</strain>
        <tissue evidence="3">Leaf</tissue>
    </source>
</reference>
<dbReference type="AlphaFoldDB" id="A0AAW2MA48"/>
<protein>
    <recommendedName>
        <fullName evidence="2">DUF4283 domain-containing protein</fullName>
    </recommendedName>
</protein>
<dbReference type="Pfam" id="PF14111">
    <property type="entry name" value="DUF4283"/>
    <property type="match status" value="1"/>
</dbReference>
<name>A0AAW2MA48_9LAMI</name>
<organism evidence="3">
    <name type="scientific">Sesamum angustifolium</name>
    <dbReference type="NCBI Taxonomy" id="2727405"/>
    <lineage>
        <taxon>Eukaryota</taxon>
        <taxon>Viridiplantae</taxon>
        <taxon>Streptophyta</taxon>
        <taxon>Embryophyta</taxon>
        <taxon>Tracheophyta</taxon>
        <taxon>Spermatophyta</taxon>
        <taxon>Magnoliopsida</taxon>
        <taxon>eudicotyledons</taxon>
        <taxon>Gunneridae</taxon>
        <taxon>Pentapetalae</taxon>
        <taxon>asterids</taxon>
        <taxon>lamiids</taxon>
        <taxon>Lamiales</taxon>
        <taxon>Pedaliaceae</taxon>
        <taxon>Sesamum</taxon>
    </lineage>
</organism>
<comment type="caution">
    <text evidence="3">The sequence shown here is derived from an EMBL/GenBank/DDBJ whole genome shotgun (WGS) entry which is preliminary data.</text>
</comment>
<evidence type="ECO:0000259" key="2">
    <source>
        <dbReference type="Pfam" id="PF14111"/>
    </source>
</evidence>
<sequence length="314" mass="34701">MEAETNRLGRALILTEEEDLGVVMPAGVWHSDPEKVGFYSVGCILSHKPYSREALKTILLSSLNPAKEMEITFLERDRFLLKFFHSIDRDRIIAGGHWAFEKNLTVLAAMTEDENPADVDLSWCEFHVPTSSTAAPTLRPEPFPSVKTCLMDQTLVQASFPLTSQNASLSVSLQPTLAHLHTPVSPISIPNVTPPLVSPLENSASPLSQDTSLISMTLPPIYPSPPISIIDPAPITQPHTLQQPQKRKYTKKIRPLPESTPNPSPSLLTKRKLIDENNQFIALPNPKKQNRTDTPLSEISNLLVEAAPQPHPTL</sequence>
<proteinExistence type="predicted"/>
<reference evidence="3" key="2">
    <citation type="journal article" date="2024" name="Plant">
        <title>Genomic evolution and insights into agronomic trait innovations of Sesamum species.</title>
        <authorList>
            <person name="Miao H."/>
            <person name="Wang L."/>
            <person name="Qu L."/>
            <person name="Liu H."/>
            <person name="Sun Y."/>
            <person name="Le M."/>
            <person name="Wang Q."/>
            <person name="Wei S."/>
            <person name="Zheng Y."/>
            <person name="Lin W."/>
            <person name="Duan Y."/>
            <person name="Cao H."/>
            <person name="Xiong S."/>
            <person name="Wang X."/>
            <person name="Wei L."/>
            <person name="Li C."/>
            <person name="Ma Q."/>
            <person name="Ju M."/>
            <person name="Zhao R."/>
            <person name="Li G."/>
            <person name="Mu C."/>
            <person name="Tian Q."/>
            <person name="Mei H."/>
            <person name="Zhang T."/>
            <person name="Gao T."/>
            <person name="Zhang H."/>
        </authorList>
    </citation>
    <scope>NUCLEOTIDE SEQUENCE</scope>
    <source>
        <strain evidence="3">G01</strain>
    </source>
</reference>